<evidence type="ECO:0008006" key="5">
    <source>
        <dbReference type="Google" id="ProtNLM"/>
    </source>
</evidence>
<sequence>MPRPAMPLSAMPRTAIIAGTGDLPVQLAGQLENPVYVTFDDSPPPDGVVPQAARIEKLGRLFKDLKALGVSEVCFAGAMVRPQINPLLLDRHALRLAAKLPKGDDALLREVLAVFEESGFAIRGALDIAPALALPAGTLWGRKPSAGDLEDAQKARAVIDALAAQDVGQGAVVAGGLVIGIETLQGTNALLKFVGETPKRLRRAKGVFVKQPKSGQDLRIDAPAIGPKTIQAVTQAGLAGLVIAANRTIVLQQAATRAAIEEAGLFLKAE</sequence>
<keyword evidence="4" id="KW-1185">Reference proteome</keyword>
<dbReference type="Gene3D" id="3.40.50.20">
    <property type="match status" value="1"/>
</dbReference>
<evidence type="ECO:0000259" key="1">
    <source>
        <dbReference type="Pfam" id="PF06230"/>
    </source>
</evidence>
<dbReference type="InterPro" id="IPR053174">
    <property type="entry name" value="LpxI"/>
</dbReference>
<proteinExistence type="predicted"/>
<evidence type="ECO:0000259" key="2">
    <source>
        <dbReference type="Pfam" id="PF17930"/>
    </source>
</evidence>
<evidence type="ECO:0000313" key="3">
    <source>
        <dbReference type="EMBL" id="SLN39961.1"/>
    </source>
</evidence>
<dbReference type="Proteomes" id="UP000193862">
    <property type="component" value="Unassembled WGS sequence"/>
</dbReference>
<organism evidence="3 4">
    <name type="scientific">Aquimixticola soesokkakensis</name>
    <dbReference type="NCBI Taxonomy" id="1519096"/>
    <lineage>
        <taxon>Bacteria</taxon>
        <taxon>Pseudomonadati</taxon>
        <taxon>Pseudomonadota</taxon>
        <taxon>Alphaproteobacteria</taxon>
        <taxon>Rhodobacterales</taxon>
        <taxon>Paracoccaceae</taxon>
        <taxon>Aquimixticola</taxon>
    </lineage>
</organism>
<name>A0A1Y5SG77_9RHOB</name>
<dbReference type="EMBL" id="FWFS01000005">
    <property type="protein sequence ID" value="SLN39961.1"/>
    <property type="molecule type" value="Genomic_DNA"/>
</dbReference>
<dbReference type="InterPro" id="IPR043167">
    <property type="entry name" value="LpxI_C_sf"/>
</dbReference>
<dbReference type="InterPro" id="IPR010415">
    <property type="entry name" value="LpxI_C"/>
</dbReference>
<accession>A0A1Y5SG77</accession>
<dbReference type="Gene3D" id="3.40.140.80">
    <property type="match status" value="1"/>
</dbReference>
<feature type="domain" description="LpxI C-terminal" evidence="1">
    <location>
        <begin position="135"/>
        <end position="267"/>
    </location>
</feature>
<dbReference type="RefSeq" id="WP_234990412.1">
    <property type="nucleotide sequence ID" value="NZ_FWFS01000005.1"/>
</dbReference>
<dbReference type="AlphaFoldDB" id="A0A1Y5SG77"/>
<feature type="domain" description="LpxI N-terminal" evidence="2">
    <location>
        <begin position="14"/>
        <end position="132"/>
    </location>
</feature>
<gene>
    <name evidence="3" type="ORF">AQS8620_01502</name>
</gene>
<dbReference type="InterPro" id="IPR041255">
    <property type="entry name" value="LpxI_N"/>
</dbReference>
<dbReference type="PANTHER" id="PTHR39962:SF1">
    <property type="entry name" value="LPXI FAMILY PROTEIN"/>
    <property type="match status" value="1"/>
</dbReference>
<protein>
    <recommendedName>
        <fullName evidence="5">UDP-2,3-diacylglucosamine pyrophosphatase LpxI</fullName>
    </recommendedName>
</protein>
<dbReference type="PANTHER" id="PTHR39962">
    <property type="entry name" value="BLL4848 PROTEIN"/>
    <property type="match status" value="1"/>
</dbReference>
<dbReference type="Pfam" id="PF17930">
    <property type="entry name" value="LpxI_N"/>
    <property type="match status" value="1"/>
</dbReference>
<evidence type="ECO:0000313" key="4">
    <source>
        <dbReference type="Proteomes" id="UP000193862"/>
    </source>
</evidence>
<reference evidence="3 4" key="1">
    <citation type="submission" date="2017-03" db="EMBL/GenBank/DDBJ databases">
        <authorList>
            <person name="Afonso C.L."/>
            <person name="Miller P.J."/>
            <person name="Scott M.A."/>
            <person name="Spackman E."/>
            <person name="Goraichik I."/>
            <person name="Dimitrov K.M."/>
            <person name="Suarez D.L."/>
            <person name="Swayne D.E."/>
        </authorList>
    </citation>
    <scope>NUCLEOTIDE SEQUENCE [LARGE SCALE GENOMIC DNA]</scope>
    <source>
        <strain evidence="3 4">CECT 8620</strain>
    </source>
</reference>
<dbReference type="Pfam" id="PF06230">
    <property type="entry name" value="LpxI_C"/>
    <property type="match status" value="1"/>
</dbReference>